<dbReference type="InterPro" id="IPR000086">
    <property type="entry name" value="NUDIX_hydrolase_dom"/>
</dbReference>
<protein>
    <submittedName>
        <fullName evidence="5">NUDIX domain-containing protein</fullName>
    </submittedName>
</protein>
<evidence type="ECO:0000256" key="3">
    <source>
        <dbReference type="RuleBase" id="RU003476"/>
    </source>
</evidence>
<dbReference type="SUPFAM" id="SSF55811">
    <property type="entry name" value="Nudix"/>
    <property type="match status" value="1"/>
</dbReference>
<dbReference type="PANTHER" id="PTHR43046">
    <property type="entry name" value="GDP-MANNOSE MANNOSYL HYDROLASE"/>
    <property type="match status" value="1"/>
</dbReference>
<organism evidence="5 6">
    <name type="scientific">Aquibacillus halophilus</name>
    <dbReference type="NCBI Taxonomy" id="930132"/>
    <lineage>
        <taxon>Bacteria</taxon>
        <taxon>Bacillati</taxon>
        <taxon>Bacillota</taxon>
        <taxon>Bacilli</taxon>
        <taxon>Bacillales</taxon>
        <taxon>Bacillaceae</taxon>
        <taxon>Aquibacillus</taxon>
    </lineage>
</organism>
<sequence>MFLINKHIPRHIVSVCAYVTNKQGQVLLVKTHNRSDTWELPGGQVEEGEPLDKAVKREFFEETGIKINPISVSGIYYNATSSILCVVFCANYIEGELVIQKEEIKDGKFINLNEATIDQFITRPDMKSRTLDAMNSTQSVPYETWKVRPNQLIARLE</sequence>
<name>A0A6A8DLD0_9BACI</name>
<evidence type="ECO:0000256" key="1">
    <source>
        <dbReference type="ARBA" id="ARBA00001946"/>
    </source>
</evidence>
<dbReference type="PROSITE" id="PS00893">
    <property type="entry name" value="NUDIX_BOX"/>
    <property type="match status" value="1"/>
</dbReference>
<dbReference type="EMBL" id="WJNG01000017">
    <property type="protein sequence ID" value="MRH44601.1"/>
    <property type="molecule type" value="Genomic_DNA"/>
</dbReference>
<evidence type="ECO:0000313" key="6">
    <source>
        <dbReference type="Proteomes" id="UP000799092"/>
    </source>
</evidence>
<dbReference type="PRINTS" id="PR00502">
    <property type="entry name" value="NUDIXFAMILY"/>
</dbReference>
<evidence type="ECO:0000259" key="4">
    <source>
        <dbReference type="PROSITE" id="PS51462"/>
    </source>
</evidence>
<dbReference type="InterPro" id="IPR020084">
    <property type="entry name" value="NUDIX_hydrolase_CS"/>
</dbReference>
<dbReference type="Pfam" id="PF00293">
    <property type="entry name" value="NUDIX"/>
    <property type="match status" value="1"/>
</dbReference>
<keyword evidence="2 3" id="KW-0378">Hydrolase</keyword>
<feature type="domain" description="Nudix hydrolase" evidence="4">
    <location>
        <begin position="9"/>
        <end position="134"/>
    </location>
</feature>
<dbReference type="PANTHER" id="PTHR43046:SF2">
    <property type="entry name" value="8-OXO-DGTP DIPHOSPHATASE-RELATED"/>
    <property type="match status" value="1"/>
</dbReference>
<dbReference type="Proteomes" id="UP000799092">
    <property type="component" value="Unassembled WGS sequence"/>
</dbReference>
<gene>
    <name evidence="5" type="ORF">GH741_18300</name>
</gene>
<reference evidence="5" key="1">
    <citation type="submission" date="2019-11" db="EMBL/GenBank/DDBJ databases">
        <authorList>
            <person name="Li J."/>
        </authorList>
    </citation>
    <scope>NUCLEOTIDE SEQUENCE</scope>
    <source>
        <strain evidence="5">B6B</strain>
    </source>
</reference>
<comment type="cofactor">
    <cofactor evidence="1">
        <name>Mg(2+)</name>
        <dbReference type="ChEBI" id="CHEBI:18420"/>
    </cofactor>
</comment>
<dbReference type="Gene3D" id="3.90.79.10">
    <property type="entry name" value="Nucleoside Triphosphate Pyrophosphohydrolase"/>
    <property type="match status" value="1"/>
</dbReference>
<comment type="caution">
    <text evidence="5">The sequence shown here is derived from an EMBL/GenBank/DDBJ whole genome shotgun (WGS) entry which is preliminary data.</text>
</comment>
<comment type="similarity">
    <text evidence="3">Belongs to the Nudix hydrolase family.</text>
</comment>
<dbReference type="CDD" id="cd02883">
    <property type="entry name" value="NUDIX_Hydrolase"/>
    <property type="match status" value="1"/>
</dbReference>
<dbReference type="AlphaFoldDB" id="A0A6A8DLD0"/>
<dbReference type="InterPro" id="IPR020476">
    <property type="entry name" value="Nudix_hydrolase"/>
</dbReference>
<keyword evidence="6" id="KW-1185">Reference proteome</keyword>
<dbReference type="OrthoDB" id="9816289at2"/>
<evidence type="ECO:0000256" key="2">
    <source>
        <dbReference type="ARBA" id="ARBA00022801"/>
    </source>
</evidence>
<dbReference type="GO" id="GO:0016787">
    <property type="term" value="F:hydrolase activity"/>
    <property type="evidence" value="ECO:0007669"/>
    <property type="project" value="UniProtKB-KW"/>
</dbReference>
<dbReference type="InterPro" id="IPR015797">
    <property type="entry name" value="NUDIX_hydrolase-like_dom_sf"/>
</dbReference>
<dbReference type="PROSITE" id="PS51462">
    <property type="entry name" value="NUDIX"/>
    <property type="match status" value="1"/>
</dbReference>
<accession>A0A6A8DLD0</accession>
<evidence type="ECO:0000313" key="5">
    <source>
        <dbReference type="EMBL" id="MRH44601.1"/>
    </source>
</evidence>
<proteinExistence type="inferred from homology"/>